<evidence type="ECO:0000313" key="1">
    <source>
        <dbReference type="EMBL" id="RKG99468.1"/>
    </source>
</evidence>
<dbReference type="InterPro" id="IPR008775">
    <property type="entry name" value="Phytyl_CoA_dOase-like"/>
</dbReference>
<dbReference type="EMBL" id="RAWE01000113">
    <property type="protein sequence ID" value="RKG99468.1"/>
    <property type="molecule type" value="Genomic_DNA"/>
</dbReference>
<dbReference type="SUPFAM" id="SSF51197">
    <property type="entry name" value="Clavaminate synthase-like"/>
    <property type="match status" value="1"/>
</dbReference>
<dbReference type="GO" id="GO:0016706">
    <property type="term" value="F:2-oxoglutarate-dependent dioxygenase activity"/>
    <property type="evidence" value="ECO:0007669"/>
    <property type="project" value="UniProtKB-ARBA"/>
</dbReference>
<reference evidence="2" key="1">
    <citation type="submission" date="2018-09" db="EMBL/GenBank/DDBJ databases">
        <authorList>
            <person name="Livingstone P.G."/>
            <person name="Whitworth D.E."/>
        </authorList>
    </citation>
    <scope>NUCLEOTIDE SEQUENCE [LARGE SCALE GENOMIC DNA]</scope>
    <source>
        <strain evidence="2">CA043D</strain>
    </source>
</reference>
<dbReference type="PANTHER" id="PTHR20883">
    <property type="entry name" value="PHYTANOYL-COA DIOXYGENASE DOMAIN CONTAINING 1"/>
    <property type="match status" value="1"/>
</dbReference>
<name>A0A3A8JX41_9BACT</name>
<dbReference type="GO" id="GO:0005506">
    <property type="term" value="F:iron ion binding"/>
    <property type="evidence" value="ECO:0007669"/>
    <property type="project" value="UniProtKB-ARBA"/>
</dbReference>
<keyword evidence="2" id="KW-1185">Reference proteome</keyword>
<proteinExistence type="predicted"/>
<organism evidence="1 2">
    <name type="scientific">Corallococcus carmarthensis</name>
    <dbReference type="NCBI Taxonomy" id="2316728"/>
    <lineage>
        <taxon>Bacteria</taxon>
        <taxon>Pseudomonadati</taxon>
        <taxon>Myxococcota</taxon>
        <taxon>Myxococcia</taxon>
        <taxon>Myxococcales</taxon>
        <taxon>Cystobacterineae</taxon>
        <taxon>Myxococcaceae</taxon>
        <taxon>Corallococcus</taxon>
    </lineage>
</organism>
<accession>A0A3A8JX41</accession>
<evidence type="ECO:0008006" key="3">
    <source>
        <dbReference type="Google" id="ProtNLM"/>
    </source>
</evidence>
<dbReference type="PANTHER" id="PTHR20883:SF46">
    <property type="entry name" value="PHYTANOYL-COA HYDROXYLASE"/>
    <property type="match status" value="1"/>
</dbReference>
<sequence>MTPSPRMLESPPGDVRSGWVEKYREQGYLNIPDLLSAATVRRLQAAFDELEQQGRLRVGEEELIDHTDIIFLHEAFASVLREPRVVDLLTALLGPRVELYDTKFINKPLKSTGFSSFSWHQDFAFYPHTNQDLLAFAIHLDDEDERSGPVRLLPGSHRLGPLPHCQDGQFLHHLPQVPPEAERDSVLLTGGAGFVTVHHCLMVHCSDPKERYGHRRVAYYDVRAQDNVQLAGYLRRSAGWEVTPRPPGESRYARFPDGSRIELRGASGRLCDPFGLLASGRGHAGPET</sequence>
<gene>
    <name evidence="1" type="ORF">D7X32_26445</name>
</gene>
<comment type="caution">
    <text evidence="1">The sequence shown here is derived from an EMBL/GenBank/DDBJ whole genome shotgun (WGS) entry which is preliminary data.</text>
</comment>
<dbReference type="Pfam" id="PF05721">
    <property type="entry name" value="PhyH"/>
    <property type="match status" value="1"/>
</dbReference>
<dbReference type="AlphaFoldDB" id="A0A3A8JX41"/>
<protein>
    <recommendedName>
        <fullName evidence="3">Phytanoyl-CoA dioxygenase family protein</fullName>
    </recommendedName>
</protein>
<evidence type="ECO:0000313" key="2">
    <source>
        <dbReference type="Proteomes" id="UP000268313"/>
    </source>
</evidence>
<dbReference type="Proteomes" id="UP000268313">
    <property type="component" value="Unassembled WGS sequence"/>
</dbReference>
<dbReference type="Gene3D" id="2.60.120.620">
    <property type="entry name" value="q2cbj1_9rhob like domain"/>
    <property type="match status" value="1"/>
</dbReference>